<feature type="domain" description="C2H2-type" evidence="8">
    <location>
        <begin position="612"/>
        <end position="641"/>
    </location>
</feature>
<feature type="compositionally biased region" description="Basic and acidic residues" evidence="6">
    <location>
        <begin position="149"/>
        <end position="170"/>
    </location>
</feature>
<feature type="domain" description="C2H2-type" evidence="8">
    <location>
        <begin position="479"/>
        <end position="502"/>
    </location>
</feature>
<dbReference type="SUPFAM" id="SSF54695">
    <property type="entry name" value="POZ domain"/>
    <property type="match status" value="1"/>
</dbReference>
<feature type="domain" description="C2H2-type" evidence="8">
    <location>
        <begin position="763"/>
        <end position="791"/>
    </location>
</feature>
<proteinExistence type="predicted"/>
<dbReference type="PANTHER" id="PTHR24379">
    <property type="entry name" value="KRAB AND ZINC FINGER DOMAIN-CONTAINING"/>
    <property type="match status" value="1"/>
</dbReference>
<dbReference type="PROSITE" id="PS50157">
    <property type="entry name" value="ZINC_FINGER_C2H2_2"/>
    <property type="match status" value="11"/>
</dbReference>
<protein>
    <submittedName>
        <fullName evidence="10">Zinc finger and BTB domain-containing protein 17-like</fullName>
    </submittedName>
</protein>
<dbReference type="SUPFAM" id="SSF57667">
    <property type="entry name" value="beta-beta-alpha zinc fingers"/>
    <property type="match status" value="7"/>
</dbReference>
<reference evidence="9" key="1">
    <citation type="submission" date="2024-06" db="UniProtKB">
        <authorList>
            <consortium name="RefSeq"/>
        </authorList>
    </citation>
    <scope>NUCLEOTIDE SEQUENCE [LARGE SCALE GENOMIC DNA]</scope>
</reference>
<dbReference type="PROSITE" id="PS50097">
    <property type="entry name" value="BTB"/>
    <property type="match status" value="1"/>
</dbReference>
<dbReference type="Gene3D" id="3.30.160.60">
    <property type="entry name" value="Classic Zinc Finger"/>
    <property type="match status" value="7"/>
</dbReference>
<dbReference type="Pfam" id="PF00096">
    <property type="entry name" value="zf-C2H2"/>
    <property type="match status" value="3"/>
</dbReference>
<dbReference type="GeneID" id="111130305"/>
<feature type="domain" description="C2H2-type" evidence="8">
    <location>
        <begin position="330"/>
        <end position="353"/>
    </location>
</feature>
<dbReference type="Gene3D" id="3.30.710.10">
    <property type="entry name" value="Potassium Channel Kv1.1, Chain A"/>
    <property type="match status" value="1"/>
</dbReference>
<keyword evidence="4" id="KW-0862">Zinc</keyword>
<sequence length="1006" mass="115270">MDVLVSLKHDGKLSEYLNKAYASKHLCDVEVVTSDQSSFHTHRLVLSTFSEFFQRTITDRLNSYNMVIPIDVDSAVFKVLMEFMYTGQLSVTTTEKISLYHASVILEMESAQELLQQAYISNVWPGIMNAKVTKDSDPSVKDIIETGVKDNSEEIHAETTGKETSNETHLPKPRKKGGRKKKGIMTDLKGEPEERQELGAGTEGEGVVQNRRMVTRNRGKRRPTMFSPKNRKIGKKESKEIKKEAVERKKESVVQPVRKVTKVWVPGIASVRCESCGKLVKSYSALKRHMVLRHKQFSTTYSHSRAIVSNVIKGAGAMRYCSRVDSPKKFTCTLCGSSFRFYSLFYRHAQETHVQLSRGDKQGEYCRVVKHIQNLKSILNRKKDRKGTSPAKRARRTMCNKTYEKCCYCHAVLSKGRIYASHLIKKHYLSFEKAKELTGYPKYQLPQKWECPECNLTFVGNKALKCHFEAVHQLDDVKYPCPECDSSYSCLGTIKSHLRWVHKKTVAEVKEALKDSVTCEVKGCDYTTGNMMTLKLHMVKVHPEVEYKCTECNFTFHVKKTLNRHMIVKHLRRSELQKKQCEACGRRFNRNAQLHVHQFSKHSIYHEHMKLFRCEVDGCNKVCISSSSLKSHMRRHSTDKNYQCPYCALKLKTEVTLKKHINKMHLWIRPHLCQVCGQRFGEDSELQSHIRNRHSADKEFQCDHCPYATANKATFYSHLFMVHKVKAKEDTRKEFQCPHCDFTTLLGHRFKTHLNGHKNIREYSCNMCDKKFISSSTLRAHKQWTHSQKKYDCPHCGYQTKTSQKLNEHIRIQHQLKGFKPYRCPYCTFTCATGGNTRKHIKQKHKDMEVRYIRDDSLLEAARLARKSGNTMSLNYISVQKEEIAGAQPGFELQEFQLAGQQQETTNHQGNHQIPLGAAAAPSVVEVSNLHTLTNVAVHSDPITDPGHHTHQGDLVSQEVMIGNESIVVHNHGNIITLGNVHQLTEDSVGYSAAIVNAINQSIQHL</sequence>
<keyword evidence="1" id="KW-0479">Metal-binding</keyword>
<feature type="domain" description="BTB" evidence="7">
    <location>
        <begin position="27"/>
        <end position="93"/>
    </location>
</feature>
<evidence type="ECO:0000256" key="6">
    <source>
        <dbReference type="SAM" id="MobiDB-lite"/>
    </source>
</evidence>
<dbReference type="SMART" id="SM00355">
    <property type="entry name" value="ZnF_C2H2"/>
    <property type="match status" value="16"/>
</dbReference>
<dbReference type="AlphaFoldDB" id="A0A8B8DY87"/>
<evidence type="ECO:0000256" key="1">
    <source>
        <dbReference type="ARBA" id="ARBA00022723"/>
    </source>
</evidence>
<feature type="domain" description="C2H2-type" evidence="8">
    <location>
        <begin position="271"/>
        <end position="294"/>
    </location>
</feature>
<dbReference type="GO" id="GO:0008270">
    <property type="term" value="F:zinc ion binding"/>
    <property type="evidence" value="ECO:0007669"/>
    <property type="project" value="UniProtKB-KW"/>
</dbReference>
<evidence type="ECO:0000313" key="10">
    <source>
        <dbReference type="RefSeq" id="XP_022332910.1"/>
    </source>
</evidence>
<dbReference type="RefSeq" id="XP_022332910.1">
    <property type="nucleotide sequence ID" value="XM_022477202.1"/>
</dbReference>
<dbReference type="PROSITE" id="PS00028">
    <property type="entry name" value="ZINC_FINGER_C2H2_1"/>
    <property type="match status" value="11"/>
</dbReference>
<keyword evidence="3 5" id="KW-0863">Zinc-finger</keyword>
<organism evidence="9 10">
    <name type="scientific">Crassostrea virginica</name>
    <name type="common">Eastern oyster</name>
    <dbReference type="NCBI Taxonomy" id="6565"/>
    <lineage>
        <taxon>Eukaryota</taxon>
        <taxon>Metazoa</taxon>
        <taxon>Spiralia</taxon>
        <taxon>Lophotrochozoa</taxon>
        <taxon>Mollusca</taxon>
        <taxon>Bivalvia</taxon>
        <taxon>Autobranchia</taxon>
        <taxon>Pteriomorphia</taxon>
        <taxon>Ostreida</taxon>
        <taxon>Ostreoidea</taxon>
        <taxon>Ostreidae</taxon>
        <taxon>Crassostrea</taxon>
    </lineage>
</organism>
<evidence type="ECO:0000259" key="7">
    <source>
        <dbReference type="PROSITE" id="PS50097"/>
    </source>
</evidence>
<dbReference type="SMART" id="SM00225">
    <property type="entry name" value="BTB"/>
    <property type="match status" value="1"/>
</dbReference>
<feature type="domain" description="C2H2-type" evidence="8">
    <location>
        <begin position="579"/>
        <end position="603"/>
    </location>
</feature>
<dbReference type="PANTHER" id="PTHR24379:SF121">
    <property type="entry name" value="C2H2-TYPE DOMAIN-CONTAINING PROTEIN"/>
    <property type="match status" value="1"/>
</dbReference>
<feature type="domain" description="C2H2-type" evidence="8">
    <location>
        <begin position="547"/>
        <end position="575"/>
    </location>
</feature>
<keyword evidence="2" id="KW-0677">Repeat</keyword>
<dbReference type="Pfam" id="PF00651">
    <property type="entry name" value="BTB"/>
    <property type="match status" value="1"/>
</dbReference>
<feature type="compositionally biased region" description="Basic residues" evidence="6">
    <location>
        <begin position="171"/>
        <end position="183"/>
    </location>
</feature>
<reference evidence="10" key="2">
    <citation type="submission" date="2025-08" db="UniProtKB">
        <authorList>
            <consortium name="RefSeq"/>
        </authorList>
    </citation>
    <scope>IDENTIFICATION</scope>
    <source>
        <tissue evidence="10">Whole sample</tissue>
    </source>
</reference>
<evidence type="ECO:0000259" key="8">
    <source>
        <dbReference type="PROSITE" id="PS50157"/>
    </source>
</evidence>
<evidence type="ECO:0000256" key="4">
    <source>
        <dbReference type="ARBA" id="ARBA00022833"/>
    </source>
</evidence>
<feature type="domain" description="C2H2-type" evidence="8">
    <location>
        <begin position="791"/>
        <end position="814"/>
    </location>
</feature>
<dbReference type="InterPro" id="IPR036236">
    <property type="entry name" value="Znf_C2H2_sf"/>
</dbReference>
<name>A0A8B8DY87_CRAVI</name>
<dbReference type="InterPro" id="IPR000210">
    <property type="entry name" value="BTB/POZ_dom"/>
</dbReference>
<evidence type="ECO:0000256" key="5">
    <source>
        <dbReference type="PROSITE-ProRule" id="PRU00042"/>
    </source>
</evidence>
<dbReference type="InterPro" id="IPR011333">
    <property type="entry name" value="SKP1/BTB/POZ_sf"/>
</dbReference>
<evidence type="ECO:0000256" key="2">
    <source>
        <dbReference type="ARBA" id="ARBA00022737"/>
    </source>
</evidence>
<dbReference type="Proteomes" id="UP000694844">
    <property type="component" value="Chromosome 1"/>
</dbReference>
<keyword evidence="9" id="KW-1185">Reference proteome</keyword>
<gene>
    <name evidence="10" type="primary">LOC111130305</name>
</gene>
<dbReference type="KEGG" id="cvn:111130305"/>
<accession>A0A8B8DY87</accession>
<feature type="domain" description="C2H2-type" evidence="8">
    <location>
        <begin position="671"/>
        <end position="699"/>
    </location>
</feature>
<dbReference type="InterPro" id="IPR013087">
    <property type="entry name" value="Znf_C2H2_type"/>
</dbReference>
<evidence type="ECO:0000313" key="9">
    <source>
        <dbReference type="Proteomes" id="UP000694844"/>
    </source>
</evidence>
<dbReference type="OrthoDB" id="6113849at2759"/>
<feature type="region of interest" description="Disordered" evidence="6">
    <location>
        <begin position="149"/>
        <end position="204"/>
    </location>
</feature>
<feature type="domain" description="C2H2-type" evidence="8">
    <location>
        <begin position="449"/>
        <end position="477"/>
    </location>
</feature>
<feature type="compositionally biased region" description="Basic and acidic residues" evidence="6">
    <location>
        <begin position="188"/>
        <end position="197"/>
    </location>
</feature>
<feature type="domain" description="C2H2-type" evidence="8">
    <location>
        <begin position="642"/>
        <end position="670"/>
    </location>
</feature>
<evidence type="ECO:0000256" key="3">
    <source>
        <dbReference type="ARBA" id="ARBA00022771"/>
    </source>
</evidence>